<dbReference type="SUPFAM" id="SSF51110">
    <property type="entry name" value="alpha-D-mannose-specific plant lectins"/>
    <property type="match status" value="2"/>
</dbReference>
<evidence type="ECO:0000313" key="3">
    <source>
        <dbReference type="EMBL" id="KAG5679679.1"/>
    </source>
</evidence>
<comment type="caution">
    <text evidence="3">The sequence shown here is derived from an EMBL/GenBank/DDBJ whole genome shotgun (WGS) entry which is preliminary data.</text>
</comment>
<proteinExistence type="predicted"/>
<keyword evidence="4" id="KW-1185">Reference proteome</keyword>
<name>A0A9J6CCH1_POLVA</name>
<feature type="domain" description="Bulb-type lectin" evidence="2">
    <location>
        <begin position="22"/>
        <end position="132"/>
    </location>
</feature>
<reference evidence="3" key="1">
    <citation type="submission" date="2021-03" db="EMBL/GenBank/DDBJ databases">
        <title>Chromosome level genome of the anhydrobiotic midge Polypedilum vanderplanki.</title>
        <authorList>
            <person name="Yoshida Y."/>
            <person name="Kikawada T."/>
            <person name="Gusev O."/>
        </authorList>
    </citation>
    <scope>NUCLEOTIDE SEQUENCE</scope>
    <source>
        <strain evidence="3">NIAS01</strain>
        <tissue evidence="3">Whole body or cell culture</tissue>
    </source>
</reference>
<dbReference type="EMBL" id="JADBJN010000001">
    <property type="protein sequence ID" value="KAG5679679.1"/>
    <property type="molecule type" value="Genomic_DNA"/>
</dbReference>
<feature type="chain" id="PRO_5039947081" description="Bulb-type lectin domain-containing protein" evidence="1">
    <location>
        <begin position="21"/>
        <end position="135"/>
    </location>
</feature>
<dbReference type="Gene3D" id="2.90.10.10">
    <property type="entry name" value="Bulb-type lectin domain"/>
    <property type="match status" value="3"/>
</dbReference>
<organism evidence="3 4">
    <name type="scientific">Polypedilum vanderplanki</name>
    <name type="common">Sleeping chironomid midge</name>
    <dbReference type="NCBI Taxonomy" id="319348"/>
    <lineage>
        <taxon>Eukaryota</taxon>
        <taxon>Metazoa</taxon>
        <taxon>Ecdysozoa</taxon>
        <taxon>Arthropoda</taxon>
        <taxon>Hexapoda</taxon>
        <taxon>Insecta</taxon>
        <taxon>Pterygota</taxon>
        <taxon>Neoptera</taxon>
        <taxon>Endopterygota</taxon>
        <taxon>Diptera</taxon>
        <taxon>Nematocera</taxon>
        <taxon>Chironomoidea</taxon>
        <taxon>Chironomidae</taxon>
        <taxon>Chironominae</taxon>
        <taxon>Polypedilum</taxon>
        <taxon>Polypedilum</taxon>
    </lineage>
</organism>
<accession>A0A9J6CCH1</accession>
<dbReference type="InterPro" id="IPR036426">
    <property type="entry name" value="Bulb-type_lectin_dom_sf"/>
</dbReference>
<dbReference type="SMART" id="SM00108">
    <property type="entry name" value="B_lectin"/>
    <property type="match status" value="1"/>
</dbReference>
<evidence type="ECO:0000256" key="1">
    <source>
        <dbReference type="SAM" id="SignalP"/>
    </source>
</evidence>
<dbReference type="AlphaFoldDB" id="A0A9J6CCH1"/>
<gene>
    <name evidence="3" type="ORF">PVAND_009233</name>
</gene>
<feature type="signal peptide" evidence="1">
    <location>
        <begin position="1"/>
        <end position="20"/>
    </location>
</feature>
<protein>
    <recommendedName>
        <fullName evidence="2">Bulb-type lectin domain-containing protein</fullName>
    </recommendedName>
</protein>
<dbReference type="Proteomes" id="UP001107558">
    <property type="component" value="Chromosome 1"/>
</dbReference>
<dbReference type="PROSITE" id="PS50927">
    <property type="entry name" value="BULB_LECTIN"/>
    <property type="match status" value="1"/>
</dbReference>
<dbReference type="InterPro" id="IPR001480">
    <property type="entry name" value="Bulb-type_lectin_dom"/>
</dbReference>
<evidence type="ECO:0000313" key="4">
    <source>
        <dbReference type="Proteomes" id="UP001107558"/>
    </source>
</evidence>
<sequence>MMKKIFTILLVTLCVNQVFGKHGFLVPSQCLQVGQLVDSPNNCFRLSMQSDGNLVIYRNSNGAALWSSQTPGICAKEACMQLDGNFVVYDCQNRARWSSGTPNGRRSELALQNDGNLVIYAGNDVTWASNSQTHC</sequence>
<dbReference type="OrthoDB" id="1884773at2759"/>
<keyword evidence="1" id="KW-0732">Signal</keyword>
<evidence type="ECO:0000259" key="2">
    <source>
        <dbReference type="PROSITE" id="PS50927"/>
    </source>
</evidence>